<organism evidence="1 2">
    <name type="scientific">Phocaeicola faecium</name>
    <dbReference type="NCBI Taxonomy" id="2762213"/>
    <lineage>
        <taxon>Bacteria</taxon>
        <taxon>Pseudomonadati</taxon>
        <taxon>Bacteroidota</taxon>
        <taxon>Bacteroidia</taxon>
        <taxon>Bacteroidales</taxon>
        <taxon>Bacteroidaceae</taxon>
        <taxon>Phocaeicola</taxon>
    </lineage>
</organism>
<accession>A0ABR8VAR0</accession>
<comment type="caution">
    <text evidence="1">The sequence shown here is derived from an EMBL/GenBank/DDBJ whole genome shotgun (WGS) entry which is preliminary data.</text>
</comment>
<protein>
    <recommendedName>
        <fullName evidence="3">GIY-YIG nuclease family protein</fullName>
    </recommendedName>
</protein>
<dbReference type="RefSeq" id="WP_191709975.1">
    <property type="nucleotide sequence ID" value="NZ_JACSPQ010000002.1"/>
</dbReference>
<reference evidence="1 2" key="1">
    <citation type="submission" date="2020-08" db="EMBL/GenBank/DDBJ databases">
        <title>A Genomic Blueprint of the Chicken Gut Microbiome.</title>
        <authorList>
            <person name="Gilroy R."/>
            <person name="Ravi A."/>
            <person name="Getino M."/>
            <person name="Pursley I."/>
            <person name="Horton D.L."/>
            <person name="Alikhan N.-F."/>
            <person name="Baker D."/>
            <person name="Gharbi K."/>
            <person name="Hall N."/>
            <person name="Watson M."/>
            <person name="Adriaenssens E.M."/>
            <person name="Foster-Nyarko E."/>
            <person name="Jarju S."/>
            <person name="Secka A."/>
            <person name="Antonio M."/>
            <person name="Oren A."/>
            <person name="Chaudhuri R."/>
            <person name="La Ragione R.M."/>
            <person name="Hildebrand F."/>
            <person name="Pallen M.J."/>
        </authorList>
    </citation>
    <scope>NUCLEOTIDE SEQUENCE [LARGE SCALE GENOMIC DNA]</scope>
    <source>
        <strain evidence="1 2">Sa1YUN3</strain>
    </source>
</reference>
<sequence length="152" mass="18321">MKEIDYYNLMKGFESEEIEPMVVIFWYLPEEHRLFEVYASSLSQSKMVNGHTTYHKLHKTLWQAKRCRDKAKGKETSVYYQDYTKIPRGRIFYDNGKFIVKVGSWYKQYENELRELVADVFNLPDDFVFEIGKHWELGHGWDESQLNDFLEL</sequence>
<keyword evidence="2" id="KW-1185">Reference proteome</keyword>
<evidence type="ECO:0000313" key="2">
    <source>
        <dbReference type="Proteomes" id="UP000616346"/>
    </source>
</evidence>
<gene>
    <name evidence="1" type="ORF">H9626_06500</name>
</gene>
<evidence type="ECO:0008006" key="3">
    <source>
        <dbReference type="Google" id="ProtNLM"/>
    </source>
</evidence>
<name>A0ABR8VAR0_9BACT</name>
<dbReference type="Proteomes" id="UP000616346">
    <property type="component" value="Unassembled WGS sequence"/>
</dbReference>
<evidence type="ECO:0000313" key="1">
    <source>
        <dbReference type="EMBL" id="MBD8001869.1"/>
    </source>
</evidence>
<proteinExistence type="predicted"/>
<dbReference type="EMBL" id="JACSPQ010000002">
    <property type="protein sequence ID" value="MBD8001869.1"/>
    <property type="molecule type" value="Genomic_DNA"/>
</dbReference>